<keyword evidence="5" id="KW-0560">Oxidoreductase</keyword>
<evidence type="ECO:0000256" key="4">
    <source>
        <dbReference type="ARBA" id="ARBA00022827"/>
    </source>
</evidence>
<evidence type="ECO:0000313" key="8">
    <source>
        <dbReference type="Proteomes" id="UP000640426"/>
    </source>
</evidence>
<keyword evidence="8" id="KW-1185">Reference proteome</keyword>
<sequence>MSQVEHLDVLIVGAGLSGVDAGYWLKTKSPDRTWAIFEARDAIGGTWDLFRYPGIRSDSDMTTLGFPFRPWHGEKAIADGADIRDYIEDTAREFGIDRKIRMRHRVTDAAWSSTDALWTISYVADGEPRRMTCSFLFLCSGYYDYQEGYSPTWPALDTFDGDVVHPQFWPEDLSVIGKRVVVIGSGATAVTLVPALITKGAAHVTMLQRSPTYIVSKPAHDERGEKLRSRLPAGIADAAIRWKNIGYSILVYNVSRRKPDVVKHKIAAQQKDLLGPDFDIARHLTPKYNPWDQRLCLVPDGDLFTALRAGQATIVTDQIERFTPEGVRLQSGEELKADIVVTATGLKLKMMGGASITVDGKTVEPGMRLLYKGAMLEGVPNFAFAVGYTNASWTLKCDLTSQYVSRLLNHMAAHGQYSATPIAPEGAALEESMLDLQSGYVKRAQNMLPRQGDKAPWKTHQNYVRDLLAFRTGRIDDGVLQFDTRDTGVREQAA</sequence>
<proteinExistence type="inferred from homology"/>
<dbReference type="Gene3D" id="3.50.50.60">
    <property type="entry name" value="FAD/NAD(P)-binding domain"/>
    <property type="match status" value="3"/>
</dbReference>
<comment type="similarity">
    <text evidence="2">Belongs to the FAD-binding monooxygenase family.</text>
</comment>
<dbReference type="InterPro" id="IPR036188">
    <property type="entry name" value="FAD/NAD-bd_sf"/>
</dbReference>
<name>A0ABS0XUP1_9SPHN</name>
<evidence type="ECO:0000256" key="3">
    <source>
        <dbReference type="ARBA" id="ARBA00022630"/>
    </source>
</evidence>
<comment type="caution">
    <text evidence="7">The sequence shown here is derived from an EMBL/GenBank/DDBJ whole genome shotgun (WGS) entry which is preliminary data.</text>
</comment>
<keyword evidence="4" id="KW-0274">FAD</keyword>
<keyword evidence="3" id="KW-0285">Flavoprotein</keyword>
<evidence type="ECO:0000256" key="1">
    <source>
        <dbReference type="ARBA" id="ARBA00001974"/>
    </source>
</evidence>
<evidence type="ECO:0000256" key="2">
    <source>
        <dbReference type="ARBA" id="ARBA00010139"/>
    </source>
</evidence>
<dbReference type="Proteomes" id="UP000640426">
    <property type="component" value="Unassembled WGS sequence"/>
</dbReference>
<accession>A0ABS0XUP1</accession>
<comment type="cofactor">
    <cofactor evidence="1">
        <name>FAD</name>
        <dbReference type="ChEBI" id="CHEBI:57692"/>
    </cofactor>
</comment>
<evidence type="ECO:0000256" key="6">
    <source>
        <dbReference type="ARBA" id="ARBA00023033"/>
    </source>
</evidence>
<dbReference type="EMBL" id="JAELXS010000022">
    <property type="protein sequence ID" value="MBJ6123737.1"/>
    <property type="molecule type" value="Genomic_DNA"/>
</dbReference>
<protein>
    <submittedName>
        <fullName evidence="7">NAD(P)/FAD-dependent oxidoreductase</fullName>
    </submittedName>
</protein>
<dbReference type="Pfam" id="PF13450">
    <property type="entry name" value="NAD_binding_8"/>
    <property type="match status" value="1"/>
</dbReference>
<dbReference type="Pfam" id="PF00743">
    <property type="entry name" value="FMO-like"/>
    <property type="match status" value="1"/>
</dbReference>
<evidence type="ECO:0000313" key="7">
    <source>
        <dbReference type="EMBL" id="MBJ6123737.1"/>
    </source>
</evidence>
<reference evidence="8" key="1">
    <citation type="submission" date="2020-12" db="EMBL/GenBank/DDBJ databases">
        <title>Hymenobacter sp.</title>
        <authorList>
            <person name="Kim M.K."/>
        </authorList>
    </citation>
    <scope>NUCLEOTIDE SEQUENCE [LARGE SCALE GENOMIC DNA]</scope>
    <source>
        <strain evidence="8">BT553</strain>
    </source>
</reference>
<dbReference type="PANTHER" id="PTHR43872">
    <property type="entry name" value="MONOOXYGENASE, PUTATIVE (AFU_ORTHOLOGUE AFUA_8G02570)-RELATED"/>
    <property type="match status" value="1"/>
</dbReference>
<dbReference type="InterPro" id="IPR051820">
    <property type="entry name" value="FAD-binding_MO"/>
</dbReference>
<dbReference type="PANTHER" id="PTHR43872:SF1">
    <property type="entry name" value="MONOOXYGENASE, PUTATIVE (AFU_ORTHOLOGUE AFUA_8G02570)-RELATED"/>
    <property type="match status" value="1"/>
</dbReference>
<organism evidence="7 8">
    <name type="scientific">Sphingomonas mollis</name>
    <dbReference type="NCBI Taxonomy" id="2795726"/>
    <lineage>
        <taxon>Bacteria</taxon>
        <taxon>Pseudomonadati</taxon>
        <taxon>Pseudomonadota</taxon>
        <taxon>Alphaproteobacteria</taxon>
        <taxon>Sphingomonadales</taxon>
        <taxon>Sphingomonadaceae</taxon>
        <taxon>Sphingomonas</taxon>
    </lineage>
</organism>
<dbReference type="InterPro" id="IPR020946">
    <property type="entry name" value="Flavin_mOase-like"/>
</dbReference>
<evidence type="ECO:0000256" key="5">
    <source>
        <dbReference type="ARBA" id="ARBA00023002"/>
    </source>
</evidence>
<gene>
    <name evidence="7" type="ORF">JAO74_18355</name>
</gene>
<dbReference type="SUPFAM" id="SSF51905">
    <property type="entry name" value="FAD/NAD(P)-binding domain"/>
    <property type="match status" value="1"/>
</dbReference>
<keyword evidence="6" id="KW-0503">Monooxygenase</keyword>